<name>A0A5C5XGX2_9PLAN</name>
<gene>
    <name evidence="1" type="ORF">Pan54_23980</name>
</gene>
<dbReference type="AlphaFoldDB" id="A0A5C5XGX2"/>
<comment type="caution">
    <text evidence="1">The sequence shown here is derived from an EMBL/GenBank/DDBJ whole genome shotgun (WGS) entry which is preliminary data.</text>
</comment>
<accession>A0A5C5XGX2</accession>
<evidence type="ECO:0008006" key="3">
    <source>
        <dbReference type="Google" id="ProtNLM"/>
    </source>
</evidence>
<dbReference type="OrthoDB" id="242643at2"/>
<reference evidence="1 2" key="1">
    <citation type="submission" date="2019-02" db="EMBL/GenBank/DDBJ databases">
        <title>Deep-cultivation of Planctomycetes and their phenomic and genomic characterization uncovers novel biology.</title>
        <authorList>
            <person name="Wiegand S."/>
            <person name="Jogler M."/>
            <person name="Boedeker C."/>
            <person name="Pinto D."/>
            <person name="Vollmers J."/>
            <person name="Rivas-Marin E."/>
            <person name="Kohn T."/>
            <person name="Peeters S.H."/>
            <person name="Heuer A."/>
            <person name="Rast P."/>
            <person name="Oberbeckmann S."/>
            <person name="Bunk B."/>
            <person name="Jeske O."/>
            <person name="Meyerdierks A."/>
            <person name="Storesund J.E."/>
            <person name="Kallscheuer N."/>
            <person name="Luecker S."/>
            <person name="Lage O.M."/>
            <person name="Pohl T."/>
            <person name="Merkel B.J."/>
            <person name="Hornburger P."/>
            <person name="Mueller R.-W."/>
            <person name="Bruemmer F."/>
            <person name="Labrenz M."/>
            <person name="Spormann A.M."/>
            <person name="Op Den Camp H."/>
            <person name="Overmann J."/>
            <person name="Amann R."/>
            <person name="Jetten M.S.M."/>
            <person name="Mascher T."/>
            <person name="Medema M.H."/>
            <person name="Devos D.P."/>
            <person name="Kaster A.-K."/>
            <person name="Ovreas L."/>
            <person name="Rohde M."/>
            <person name="Galperin M.Y."/>
            <person name="Jogler C."/>
        </authorList>
    </citation>
    <scope>NUCLEOTIDE SEQUENCE [LARGE SCALE GENOMIC DNA]</scope>
    <source>
        <strain evidence="1 2">Pan54</strain>
    </source>
</reference>
<dbReference type="Proteomes" id="UP000316095">
    <property type="component" value="Unassembled WGS sequence"/>
</dbReference>
<evidence type="ECO:0000313" key="1">
    <source>
        <dbReference type="EMBL" id="TWT61661.1"/>
    </source>
</evidence>
<organism evidence="1 2">
    <name type="scientific">Rubinisphaera italica</name>
    <dbReference type="NCBI Taxonomy" id="2527969"/>
    <lineage>
        <taxon>Bacteria</taxon>
        <taxon>Pseudomonadati</taxon>
        <taxon>Planctomycetota</taxon>
        <taxon>Planctomycetia</taxon>
        <taxon>Planctomycetales</taxon>
        <taxon>Planctomycetaceae</taxon>
        <taxon>Rubinisphaera</taxon>
    </lineage>
</organism>
<keyword evidence="2" id="KW-1185">Reference proteome</keyword>
<protein>
    <recommendedName>
        <fullName evidence="3">Replication-relaxation</fullName>
    </recommendedName>
</protein>
<dbReference type="Pfam" id="PF13814">
    <property type="entry name" value="Replic_Relax"/>
    <property type="match status" value="1"/>
</dbReference>
<evidence type="ECO:0000313" key="2">
    <source>
        <dbReference type="Proteomes" id="UP000316095"/>
    </source>
</evidence>
<proteinExistence type="predicted"/>
<dbReference type="EMBL" id="SJPG01000001">
    <property type="protein sequence ID" value="TWT61661.1"/>
    <property type="molecule type" value="Genomic_DNA"/>
</dbReference>
<dbReference type="InterPro" id="IPR025855">
    <property type="entry name" value="Replic_Relax"/>
</dbReference>
<sequence length="292" mass="34174">MTTDTEMITARDISVLECLASYFLMNRRQIQALCYPKDHDGRITRRRLSAMCRDKYVKKLTMQVVNPRDGSLAPVYQLASRGRTFVAEHLKELRVMLKPLEVPQPQHLFHYLSVTDTHILLDQAIQVCDDVRLDGWFNEDEIVNYDEPDRSKQFKLETLVAESPRRTLCRPDAAFQLEYQQHRGVFYLEQDRDSYWHGQVAKRKTPGYVKLAEVNGHRKHFPETTIDRFTVLCVTPSNKRRDALREAFRGMEGKERWRFANYADFVDEPASFLRGPVWYPCDEGAEPVSLLK</sequence>